<dbReference type="GO" id="GO:0009986">
    <property type="term" value="C:cell surface"/>
    <property type="evidence" value="ECO:0007669"/>
    <property type="project" value="InterPro"/>
</dbReference>
<comment type="subcellular location">
    <subcellularLocation>
        <location evidence="1">Secreted</location>
    </subcellularLocation>
</comment>
<dbReference type="InterPro" id="IPR001534">
    <property type="entry name" value="Transthyretin-like"/>
</dbReference>
<dbReference type="WBParaSite" id="SVE_0033800.1">
    <property type="protein sequence ID" value="SVE_0033800.1"/>
    <property type="gene ID" value="SVE_0033800"/>
</dbReference>
<dbReference type="AlphaFoldDB" id="A0A0K0EUZ1"/>
<evidence type="ECO:0000313" key="7">
    <source>
        <dbReference type="WBParaSite" id="SVE_0033800.1"/>
    </source>
</evidence>
<accession>A0A0K0EUZ1</accession>
<proteinExistence type="inferred from homology"/>
<dbReference type="Pfam" id="PF01060">
    <property type="entry name" value="TTR-52"/>
    <property type="match status" value="1"/>
</dbReference>
<organism evidence="6 7">
    <name type="scientific">Strongyloides venezuelensis</name>
    <name type="common">Threadworm</name>
    <dbReference type="NCBI Taxonomy" id="75913"/>
    <lineage>
        <taxon>Eukaryota</taxon>
        <taxon>Metazoa</taxon>
        <taxon>Ecdysozoa</taxon>
        <taxon>Nematoda</taxon>
        <taxon>Chromadorea</taxon>
        <taxon>Rhabditida</taxon>
        <taxon>Tylenchina</taxon>
        <taxon>Panagrolaimomorpha</taxon>
        <taxon>Strongyloidoidea</taxon>
        <taxon>Strongyloididae</taxon>
        <taxon>Strongyloides</taxon>
    </lineage>
</organism>
<keyword evidence="4 5" id="KW-0732">Signal</keyword>
<feature type="signal peptide" evidence="5">
    <location>
        <begin position="1"/>
        <end position="19"/>
    </location>
</feature>
<evidence type="ECO:0000256" key="5">
    <source>
        <dbReference type="SAM" id="SignalP"/>
    </source>
</evidence>
<keyword evidence="6" id="KW-1185">Reference proteome</keyword>
<evidence type="ECO:0000256" key="1">
    <source>
        <dbReference type="ARBA" id="ARBA00004613"/>
    </source>
</evidence>
<dbReference type="PANTHER" id="PTHR21700">
    <property type="entry name" value="TRANSTHYRETIN-LIKE FAMILY PROTEIN-RELATED"/>
    <property type="match status" value="1"/>
</dbReference>
<evidence type="ECO:0000256" key="2">
    <source>
        <dbReference type="ARBA" id="ARBA00010112"/>
    </source>
</evidence>
<reference evidence="6" key="1">
    <citation type="submission" date="2014-07" db="EMBL/GenBank/DDBJ databases">
        <authorList>
            <person name="Martin A.A"/>
            <person name="De Silva N."/>
        </authorList>
    </citation>
    <scope>NUCLEOTIDE SEQUENCE</scope>
</reference>
<dbReference type="InterPro" id="IPR038479">
    <property type="entry name" value="Transthyretin-like_sf"/>
</dbReference>
<reference evidence="7" key="2">
    <citation type="submission" date="2015-08" db="UniProtKB">
        <authorList>
            <consortium name="WormBaseParasite"/>
        </authorList>
    </citation>
    <scope>IDENTIFICATION</scope>
</reference>
<dbReference type="Gene3D" id="2.60.40.3330">
    <property type="match status" value="1"/>
</dbReference>
<comment type="similarity">
    <text evidence="2">Belongs to the nematode transthyretin-like family.</text>
</comment>
<dbReference type="Proteomes" id="UP000035680">
    <property type="component" value="Unassembled WGS sequence"/>
</dbReference>
<evidence type="ECO:0000256" key="4">
    <source>
        <dbReference type="ARBA" id="ARBA00022729"/>
    </source>
</evidence>
<dbReference type="GO" id="GO:0005576">
    <property type="term" value="C:extracellular region"/>
    <property type="evidence" value="ECO:0007669"/>
    <property type="project" value="UniProtKB-SubCell"/>
</dbReference>
<feature type="chain" id="PRO_5005328935" evidence="5">
    <location>
        <begin position="20"/>
        <end position="156"/>
    </location>
</feature>
<protein>
    <submittedName>
        <fullName evidence="7">Transthyretin-like family protein</fullName>
    </submittedName>
</protein>
<sequence>MISKIIIFILLALIKNNIGDRRRNSIRGRIQNRIFSFHVAGRVICKGRPYSNAQIVLVHHFKWRGKTPTIMAGGVTAKSGVFSLTGRMQTFMAMVPFVSIIHNCNQLRNRKCKEITNVRFAPELVFKGHSNSYDKNLNFVDLSRIPVQKIVCERKK</sequence>
<name>A0A0K0EUZ1_STRVS</name>
<evidence type="ECO:0000256" key="3">
    <source>
        <dbReference type="ARBA" id="ARBA00022525"/>
    </source>
</evidence>
<keyword evidence="3" id="KW-0964">Secreted</keyword>
<evidence type="ECO:0000313" key="6">
    <source>
        <dbReference type="Proteomes" id="UP000035680"/>
    </source>
</evidence>